<dbReference type="PANTHER" id="PTHR35603:SF2">
    <property type="entry name" value="OUTER MEMBRANE LIPOPROTEIN"/>
    <property type="match status" value="1"/>
</dbReference>
<reference evidence="5 6" key="1">
    <citation type="submission" date="2019-06" db="EMBL/GenBank/DDBJ databases">
        <title>Lysobacter alkalisoli sp. nov. isolated from saline-alkali soil.</title>
        <authorList>
            <person name="Sun J.-Q."/>
            <person name="Xu L."/>
        </authorList>
    </citation>
    <scope>NUCLEOTIDE SEQUENCE [LARGE SCALE GENOMIC DNA]</scope>
    <source>
        <strain evidence="5 6">SJ-36</strain>
    </source>
</reference>
<gene>
    <name evidence="5" type="ORF">FKV23_08925</name>
</gene>
<evidence type="ECO:0000313" key="6">
    <source>
        <dbReference type="Proteomes" id="UP000317199"/>
    </source>
</evidence>
<dbReference type="RefSeq" id="WP_141623537.1">
    <property type="nucleotide sequence ID" value="NZ_CP041242.1"/>
</dbReference>
<accession>A0A514BS26</accession>
<dbReference type="OrthoDB" id="9132795at2"/>
<dbReference type="Pfam" id="PF05433">
    <property type="entry name" value="Rick_17kDa_Anti"/>
    <property type="match status" value="1"/>
</dbReference>
<evidence type="ECO:0000256" key="1">
    <source>
        <dbReference type="ARBA" id="ARBA00004370"/>
    </source>
</evidence>
<comment type="subcellular location">
    <subcellularLocation>
        <location evidence="1">Membrane</location>
    </subcellularLocation>
</comment>
<dbReference type="NCBIfam" id="NF008437">
    <property type="entry name" value="PRK11280.1"/>
    <property type="match status" value="1"/>
</dbReference>
<dbReference type="EMBL" id="CP041242">
    <property type="protein sequence ID" value="QDH70202.1"/>
    <property type="molecule type" value="Genomic_DNA"/>
</dbReference>
<dbReference type="Proteomes" id="UP000317199">
    <property type="component" value="Chromosome"/>
</dbReference>
<protein>
    <submittedName>
        <fullName evidence="5">Glycine zipper 2TM domain-containing protein</fullName>
    </submittedName>
</protein>
<dbReference type="GO" id="GO:0019867">
    <property type="term" value="C:outer membrane"/>
    <property type="evidence" value="ECO:0007669"/>
    <property type="project" value="InterPro"/>
</dbReference>
<keyword evidence="3" id="KW-0732">Signal</keyword>
<organism evidence="5 6">
    <name type="scientific">Marilutibacter alkalisoli</name>
    <dbReference type="NCBI Taxonomy" id="2591633"/>
    <lineage>
        <taxon>Bacteria</taxon>
        <taxon>Pseudomonadati</taxon>
        <taxon>Pseudomonadota</taxon>
        <taxon>Gammaproteobacteria</taxon>
        <taxon>Lysobacterales</taxon>
        <taxon>Lysobacteraceae</taxon>
        <taxon>Marilutibacter</taxon>
    </lineage>
</organism>
<dbReference type="AlphaFoldDB" id="A0A514BS26"/>
<dbReference type="PANTHER" id="PTHR35603">
    <property type="match status" value="1"/>
</dbReference>
<dbReference type="InterPro" id="IPR051407">
    <property type="entry name" value="Bact_OM_lipoprot/Surf_antigen"/>
</dbReference>
<name>A0A514BS26_9GAMM</name>
<evidence type="ECO:0000313" key="5">
    <source>
        <dbReference type="EMBL" id="QDH70202.1"/>
    </source>
</evidence>
<feature type="chain" id="PRO_5021828309" evidence="3">
    <location>
        <begin position="22"/>
        <end position="272"/>
    </location>
</feature>
<keyword evidence="2" id="KW-0472">Membrane</keyword>
<proteinExistence type="predicted"/>
<feature type="domain" description="Glycine zipper 2TM" evidence="4">
    <location>
        <begin position="122"/>
        <end position="162"/>
    </location>
</feature>
<evidence type="ECO:0000256" key="2">
    <source>
        <dbReference type="ARBA" id="ARBA00023136"/>
    </source>
</evidence>
<evidence type="ECO:0000259" key="4">
    <source>
        <dbReference type="Pfam" id="PF05433"/>
    </source>
</evidence>
<feature type="signal peptide" evidence="3">
    <location>
        <begin position="1"/>
        <end position="21"/>
    </location>
</feature>
<evidence type="ECO:0000256" key="3">
    <source>
        <dbReference type="SAM" id="SignalP"/>
    </source>
</evidence>
<sequence length="272" mass="28046">MNKSMLAVALASVLVGGIAVAAYNSFTGSDRGAGAMLEAEPAMADSGIDAAVDGALPLDTGRIDFAEVVSVKPVAEKQQLYAAVIGTSPISETSTTNTPRQVCEDVVVHEQAPRKDPNNVSGTVAGAVVGGALGNQVGSGSGRKAATVAGAVGGAFAGRAIQQKSADNRVVERVDRQCRTVTDTSQSTRVTGYDVTYRAPDGSTGTKRMNSKPGERILLGNEDVVVGYDVTYSFEGQERTVRMDEEPGDRLPVVDGKVVTQTADAAEPASRG</sequence>
<keyword evidence="6" id="KW-1185">Reference proteome</keyword>
<dbReference type="KEGG" id="lyj:FKV23_08925"/>
<dbReference type="InterPro" id="IPR008816">
    <property type="entry name" value="Gly_zipper_2TM_dom"/>
</dbReference>